<evidence type="ECO:0000256" key="1">
    <source>
        <dbReference type="ARBA" id="ARBA00004442"/>
    </source>
</evidence>
<evidence type="ECO:0000313" key="3">
    <source>
        <dbReference type="EMBL" id="PND33261.1"/>
    </source>
</evidence>
<organism evidence="3 4">
    <name type="scientific">Achromobacter pulmonis</name>
    <dbReference type="NCBI Taxonomy" id="1389932"/>
    <lineage>
        <taxon>Bacteria</taxon>
        <taxon>Pseudomonadati</taxon>
        <taxon>Pseudomonadota</taxon>
        <taxon>Betaproteobacteria</taxon>
        <taxon>Burkholderiales</taxon>
        <taxon>Alcaligenaceae</taxon>
        <taxon>Achromobacter</taxon>
    </lineage>
</organism>
<evidence type="ECO:0008006" key="5">
    <source>
        <dbReference type="Google" id="ProtNLM"/>
    </source>
</evidence>
<protein>
    <recommendedName>
        <fullName evidence="5">Outer membrane protein W</fullName>
    </recommendedName>
</protein>
<dbReference type="SUPFAM" id="SSF56925">
    <property type="entry name" value="OMPA-like"/>
    <property type="match status" value="1"/>
</dbReference>
<name>A0A2N8KIJ5_9BURK</name>
<dbReference type="EMBL" id="POQS01000003">
    <property type="protein sequence ID" value="PND33261.1"/>
    <property type="molecule type" value="Genomic_DNA"/>
</dbReference>
<dbReference type="InterPro" id="IPR011250">
    <property type="entry name" value="OMP/PagP_B-barrel"/>
</dbReference>
<feature type="signal peptide" evidence="2">
    <location>
        <begin position="1"/>
        <end position="28"/>
    </location>
</feature>
<accession>A0A2N8KIJ5</accession>
<dbReference type="Gene3D" id="2.40.160.20">
    <property type="match status" value="1"/>
</dbReference>
<gene>
    <name evidence="3" type="ORF">C1I89_12240</name>
</gene>
<dbReference type="AlphaFoldDB" id="A0A2N8KIJ5"/>
<dbReference type="GO" id="GO:0055085">
    <property type="term" value="P:transmembrane transport"/>
    <property type="evidence" value="ECO:0007669"/>
    <property type="project" value="TreeGrafter"/>
</dbReference>
<comment type="subcellular location">
    <subcellularLocation>
        <location evidence="1">Cell outer membrane</location>
    </subcellularLocation>
</comment>
<evidence type="ECO:0000313" key="4">
    <source>
        <dbReference type="Proteomes" id="UP000235994"/>
    </source>
</evidence>
<proteinExistence type="predicted"/>
<keyword evidence="4" id="KW-1185">Reference proteome</keyword>
<reference evidence="3 4" key="1">
    <citation type="submission" date="2018-01" db="EMBL/GenBank/DDBJ databases">
        <title>The draft genome of an aniline degradation strain ANB-1.</title>
        <authorList>
            <person name="Zhang L."/>
            <person name="Jiang J."/>
        </authorList>
    </citation>
    <scope>NUCLEOTIDE SEQUENCE [LARGE SCALE GENOMIC DNA]</scope>
    <source>
        <strain evidence="3 4">ANB-1</strain>
    </source>
</reference>
<dbReference type="Proteomes" id="UP000235994">
    <property type="component" value="Unassembled WGS sequence"/>
</dbReference>
<feature type="chain" id="PRO_5014977124" description="Outer membrane protein W" evidence="2">
    <location>
        <begin position="29"/>
        <end position="212"/>
    </location>
</feature>
<sequence length="212" mass="22749">MFSLHSHVRATAIAGLIAAASLAAPAHAHEAGDVLVKVGATSVMPASNNGSVLDGSVKLDVNNNVRPSFTLTYMATRNIGIELLGAWPFQHDIRGSGLGKIGTTKHLPPTLSLQWHILPDSMIQPYIGVGINYTTFFDTQTKGALSGSDLKLKDSWGVAAQLGADIKINDRWFMNADIRYIDISSKVKLDGQHIGTARINPWVATVGVGYRF</sequence>
<dbReference type="InterPro" id="IPR005618">
    <property type="entry name" value="OMPW"/>
</dbReference>
<evidence type="ECO:0000256" key="2">
    <source>
        <dbReference type="SAM" id="SignalP"/>
    </source>
</evidence>
<dbReference type="GO" id="GO:0009279">
    <property type="term" value="C:cell outer membrane"/>
    <property type="evidence" value="ECO:0007669"/>
    <property type="project" value="UniProtKB-SubCell"/>
</dbReference>
<dbReference type="PANTHER" id="PTHR36920:SF1">
    <property type="entry name" value="OUTER MEMBRANE PROTEIN W"/>
    <property type="match status" value="1"/>
</dbReference>
<dbReference type="Pfam" id="PF03922">
    <property type="entry name" value="OmpW"/>
    <property type="match status" value="1"/>
</dbReference>
<comment type="caution">
    <text evidence="3">The sequence shown here is derived from an EMBL/GenBank/DDBJ whole genome shotgun (WGS) entry which is preliminary data.</text>
</comment>
<dbReference type="RefSeq" id="WP_102773051.1">
    <property type="nucleotide sequence ID" value="NZ_POQS01000003.1"/>
</dbReference>
<dbReference type="PANTHER" id="PTHR36920">
    <property type="match status" value="1"/>
</dbReference>
<keyword evidence="2" id="KW-0732">Signal</keyword>